<protein>
    <submittedName>
        <fullName evidence="2">DinB family protein</fullName>
    </submittedName>
</protein>
<name>A0A7X0VVR8_9BACL</name>
<evidence type="ECO:0000313" key="2">
    <source>
        <dbReference type="EMBL" id="MBB6731662.1"/>
    </source>
</evidence>
<proteinExistence type="predicted"/>
<gene>
    <name evidence="2" type="ORF">H7C18_12140</name>
</gene>
<evidence type="ECO:0000313" key="3">
    <source>
        <dbReference type="Proteomes" id="UP000564644"/>
    </source>
</evidence>
<comment type="caution">
    <text evidence="2">The sequence shown here is derived from an EMBL/GenBank/DDBJ whole genome shotgun (WGS) entry which is preliminary data.</text>
</comment>
<dbReference type="InterPro" id="IPR024775">
    <property type="entry name" value="DinB-like"/>
</dbReference>
<dbReference type="RefSeq" id="WP_185129333.1">
    <property type="nucleotide sequence ID" value="NZ_JACJVO010000013.1"/>
</dbReference>
<organism evidence="2 3">
    <name type="scientific">Cohnella zeiphila</name>
    <dbReference type="NCBI Taxonomy" id="2761120"/>
    <lineage>
        <taxon>Bacteria</taxon>
        <taxon>Bacillati</taxon>
        <taxon>Bacillota</taxon>
        <taxon>Bacilli</taxon>
        <taxon>Bacillales</taxon>
        <taxon>Paenibacillaceae</taxon>
        <taxon>Cohnella</taxon>
    </lineage>
</organism>
<dbReference type="Pfam" id="PF12867">
    <property type="entry name" value="DinB_2"/>
    <property type="match status" value="1"/>
</dbReference>
<keyword evidence="3" id="KW-1185">Reference proteome</keyword>
<accession>A0A7X0VVR8</accession>
<dbReference type="EMBL" id="JACJVO010000013">
    <property type="protein sequence ID" value="MBB6731662.1"/>
    <property type="molecule type" value="Genomic_DNA"/>
</dbReference>
<sequence>MSSFAREIEPFLQTYDLLKSAVQNLTDEELRWKPAPDKWSATEVLAHVTDHLIVVSFRIREILSGSQVRLPAFNQDAWVAGQQANRAKAEDVLEAFRSLSVYNALLLRLLPDADWEKNAVNFKGETVSLLTVVRGFVAHAQRHAEQIDRIKRAAAEAGVFGIRSEPATREGRP</sequence>
<dbReference type="Proteomes" id="UP000564644">
    <property type="component" value="Unassembled WGS sequence"/>
</dbReference>
<dbReference type="Gene3D" id="1.20.120.450">
    <property type="entry name" value="dinb family like domain"/>
    <property type="match status" value="1"/>
</dbReference>
<evidence type="ECO:0000259" key="1">
    <source>
        <dbReference type="Pfam" id="PF12867"/>
    </source>
</evidence>
<dbReference type="AlphaFoldDB" id="A0A7X0VVR8"/>
<dbReference type="SUPFAM" id="SSF109854">
    <property type="entry name" value="DinB/YfiT-like putative metalloenzymes"/>
    <property type="match status" value="1"/>
</dbReference>
<reference evidence="2 3" key="1">
    <citation type="submission" date="2020-08" db="EMBL/GenBank/DDBJ databases">
        <title>Cohnella phylogeny.</title>
        <authorList>
            <person name="Dunlap C."/>
        </authorList>
    </citation>
    <scope>NUCLEOTIDE SEQUENCE [LARGE SCALE GENOMIC DNA]</scope>
    <source>
        <strain evidence="2 3">CBP 2801</strain>
    </source>
</reference>
<feature type="domain" description="DinB-like" evidence="1">
    <location>
        <begin position="13"/>
        <end position="147"/>
    </location>
</feature>
<dbReference type="InterPro" id="IPR034660">
    <property type="entry name" value="DinB/YfiT-like"/>
</dbReference>